<dbReference type="RefSeq" id="WP_024070848.1">
    <property type="nucleotide sequence ID" value="NC_023062.1"/>
</dbReference>
<dbReference type="Proteomes" id="UP000018745">
    <property type="component" value="Chromosome"/>
</dbReference>
<sequence>MSLLGLSKFVILSLVGVSVATPMTFSISRTTPINALEDFLKEKDCYGIDTESNLGQKLLVCEDDKYYLYNNKQNVMHELEDLKTQGNAEALATLSAGKSETLKITSKGFEHFLEGLSLKLEDSGEELETTSEENYCYLLNSLGDTKDKPEIFCSFKDSDGDKTGNIIHLTPLK</sequence>
<proteinExistence type="predicted"/>
<protein>
    <submittedName>
        <fullName evidence="1">Uncharacterized protein</fullName>
    </submittedName>
</protein>
<evidence type="ECO:0000313" key="1">
    <source>
        <dbReference type="EMBL" id="AHC40080.1"/>
    </source>
</evidence>
<reference evidence="1 2" key="1">
    <citation type="journal article" date="2014" name="Genome Announc.">
        <title>Complete Genome Sequence of Mycoplasma ovis Strain Michigan, a Hemoplasma of Sheep with Two Distinct 16S rRNA Genes.</title>
        <authorList>
            <person name="Deshuillers P.L."/>
            <person name="Santos A.P."/>
            <person name="do Nascimento N.C."/>
            <person name="Hampel J.A."/>
            <person name="Bergin I.L."/>
            <person name="Dyson M.C."/>
            <person name="Messick J.B."/>
        </authorList>
    </citation>
    <scope>NUCLEOTIDE SEQUENCE [LARGE SCALE GENOMIC DNA]</scope>
    <source>
        <strain evidence="1 2">Michigan</strain>
    </source>
</reference>
<accession>A0ABM5P187</accession>
<name>A0ABM5P187_9MOLU</name>
<keyword evidence="2" id="KW-1185">Reference proteome</keyword>
<evidence type="ECO:0000313" key="2">
    <source>
        <dbReference type="Proteomes" id="UP000018745"/>
    </source>
</evidence>
<organism evidence="1 2">
    <name type="scientific">Mycoplasma ovis str. Michigan</name>
    <dbReference type="NCBI Taxonomy" id="1415773"/>
    <lineage>
        <taxon>Bacteria</taxon>
        <taxon>Bacillati</taxon>
        <taxon>Mycoplasmatota</taxon>
        <taxon>Mollicutes</taxon>
        <taxon>Mycoplasmataceae</taxon>
        <taxon>Mycoplasma</taxon>
    </lineage>
</organism>
<dbReference type="EMBL" id="CP006935">
    <property type="protein sequence ID" value="AHC40080.1"/>
    <property type="molecule type" value="Genomic_DNA"/>
</dbReference>
<gene>
    <name evidence="1" type="ORF">OVS_00200</name>
</gene>